<dbReference type="GO" id="GO:0005886">
    <property type="term" value="C:plasma membrane"/>
    <property type="evidence" value="ECO:0007669"/>
    <property type="project" value="TreeGrafter"/>
</dbReference>
<evidence type="ECO:0000256" key="6">
    <source>
        <dbReference type="ARBA" id="ARBA00022989"/>
    </source>
</evidence>
<feature type="region of interest" description="Disordered" evidence="13">
    <location>
        <begin position="1"/>
        <end position="29"/>
    </location>
</feature>
<evidence type="ECO:0000256" key="5">
    <source>
        <dbReference type="ARBA" id="ARBA00022692"/>
    </source>
</evidence>
<evidence type="ECO:0000313" key="16">
    <source>
        <dbReference type="Proteomes" id="UP000318571"/>
    </source>
</evidence>
<evidence type="ECO:0000256" key="13">
    <source>
        <dbReference type="SAM" id="MobiDB-lite"/>
    </source>
</evidence>
<evidence type="ECO:0000256" key="1">
    <source>
        <dbReference type="ARBA" id="ARBA00004141"/>
    </source>
</evidence>
<evidence type="ECO:0000256" key="11">
    <source>
        <dbReference type="ARBA" id="ARBA00023303"/>
    </source>
</evidence>
<sequence length="645" mass="74556">MPAREKSLGRVSGQNPVSGPPPASLSSGNVNNGGWQSVFTDYLIISNDWLHGFHFSHPRYPKLFSFMSVVIQILSLAFSVYLCLLATWDYQEHLMTSDIVDSVYSKELVLFPAVTLCSSNRGQRSFFKRLGFSMNPKDWLSHRNQSSRLEVIKNMIYNGRSEDFTPAELDYIEELLAQEDIMDIGHDLEAMRMEGPDFMKKLNLTKEGEHEHEHNHRRRSIFMMGSQQEHGFPSLLQFKFNDDPLEDRPDLRHALYGTSQGFCTHIRPHVFWNPNFRNLSFDEMIRSHEEVNTSNIGDTSGLTILIDAEVWDYAHSMEKAAGFKLYIHHFRDHPALHLGKLLLRPGQKYHVGLSPELIFTTPSAIRRFYPEERKCYTEDEFDFNWLPDEEFRYSSTNCLNVALFDKVYEECGCSTGPDGYGCFGTEITCRDRILDQVGFLKFAQNKKRGNHSQICLPSCHDETFEARLDGQFAFPEYNSFLFEPEFMCLMLNRIEKICEHKFKRSALSEIYPDLCEDLQNSTLDFCEEFPNQNWDRIATMNRMSMVQDNLSRSLFLYARENLIQVKIYFNTLHVKKLIRSEKQPMIWFVANLAGLIGLVVGSSLLMACQAFSYSLLWCGVELKDLNCRQRPSPRASPSPSPPHEP</sequence>
<dbReference type="PANTHER" id="PTHR11690:SF300">
    <property type="entry name" value="PICKPOCKET PROTEIN 19"/>
    <property type="match status" value="1"/>
</dbReference>
<dbReference type="AlphaFoldDB" id="A0A553PQW5"/>
<reference evidence="15 16" key="1">
    <citation type="journal article" date="2018" name="Nat. Ecol. Evol.">
        <title>Genomic signatures of mitonuclear coevolution across populations of Tigriopus californicus.</title>
        <authorList>
            <person name="Barreto F.S."/>
            <person name="Watson E.T."/>
            <person name="Lima T.G."/>
            <person name="Willett C.S."/>
            <person name="Edmands S."/>
            <person name="Li W."/>
            <person name="Burton R.S."/>
        </authorList>
    </citation>
    <scope>NUCLEOTIDE SEQUENCE [LARGE SCALE GENOMIC DNA]</scope>
    <source>
        <strain evidence="15 16">San Diego</strain>
    </source>
</reference>
<evidence type="ECO:0000256" key="4">
    <source>
        <dbReference type="ARBA" id="ARBA00022461"/>
    </source>
</evidence>
<evidence type="ECO:0000256" key="7">
    <source>
        <dbReference type="ARBA" id="ARBA00023053"/>
    </source>
</evidence>
<evidence type="ECO:0000256" key="10">
    <source>
        <dbReference type="ARBA" id="ARBA00023201"/>
    </source>
</evidence>
<keyword evidence="11 12" id="KW-0407">Ion channel</keyword>
<dbReference type="PANTHER" id="PTHR11690">
    <property type="entry name" value="AMILORIDE-SENSITIVE SODIUM CHANNEL-RELATED"/>
    <property type="match status" value="1"/>
</dbReference>
<evidence type="ECO:0000313" key="15">
    <source>
        <dbReference type="EMBL" id="TRY80077.1"/>
    </source>
</evidence>
<protein>
    <submittedName>
        <fullName evidence="15">Uncharacterized protein</fullName>
    </submittedName>
</protein>
<comment type="subcellular location">
    <subcellularLocation>
        <location evidence="1">Membrane</location>
        <topology evidence="1">Multi-pass membrane protein</topology>
    </subcellularLocation>
</comment>
<keyword evidence="8 12" id="KW-0406">Ion transport</keyword>
<comment type="caution">
    <text evidence="15">The sequence shown here is derived from an EMBL/GenBank/DDBJ whole genome shotgun (WGS) entry which is preliminary data.</text>
</comment>
<accession>A0A553PQW5</accession>
<organism evidence="15 16">
    <name type="scientific">Tigriopus californicus</name>
    <name type="common">Marine copepod</name>
    <dbReference type="NCBI Taxonomy" id="6832"/>
    <lineage>
        <taxon>Eukaryota</taxon>
        <taxon>Metazoa</taxon>
        <taxon>Ecdysozoa</taxon>
        <taxon>Arthropoda</taxon>
        <taxon>Crustacea</taxon>
        <taxon>Multicrustacea</taxon>
        <taxon>Hexanauplia</taxon>
        <taxon>Copepoda</taxon>
        <taxon>Harpacticoida</taxon>
        <taxon>Harpacticidae</taxon>
        <taxon>Tigriopus</taxon>
    </lineage>
</organism>
<keyword evidence="16" id="KW-1185">Reference proteome</keyword>
<dbReference type="Proteomes" id="UP000318571">
    <property type="component" value="Chromosome 6"/>
</dbReference>
<keyword evidence="5 12" id="KW-0812">Transmembrane</keyword>
<evidence type="ECO:0000256" key="3">
    <source>
        <dbReference type="ARBA" id="ARBA00022448"/>
    </source>
</evidence>
<evidence type="ECO:0000256" key="12">
    <source>
        <dbReference type="RuleBase" id="RU000679"/>
    </source>
</evidence>
<comment type="similarity">
    <text evidence="2 12">Belongs to the amiloride-sensitive sodium channel (TC 1.A.6) family.</text>
</comment>
<keyword evidence="3 12" id="KW-0813">Transport</keyword>
<keyword evidence="9 14" id="KW-0472">Membrane</keyword>
<proteinExistence type="inferred from homology"/>
<evidence type="ECO:0000256" key="8">
    <source>
        <dbReference type="ARBA" id="ARBA00023065"/>
    </source>
</evidence>
<keyword evidence="10 12" id="KW-0739">Sodium transport</keyword>
<name>A0A553PQW5_TIGCA</name>
<evidence type="ECO:0000256" key="14">
    <source>
        <dbReference type="SAM" id="Phobius"/>
    </source>
</evidence>
<feature type="transmembrane region" description="Helical" evidence="14">
    <location>
        <begin position="585"/>
        <end position="607"/>
    </location>
</feature>
<dbReference type="Pfam" id="PF00858">
    <property type="entry name" value="ASC"/>
    <property type="match status" value="1"/>
</dbReference>
<dbReference type="PRINTS" id="PR01078">
    <property type="entry name" value="AMINACHANNEL"/>
</dbReference>
<gene>
    <name evidence="15" type="ORF">TCAL_09326</name>
</gene>
<evidence type="ECO:0000256" key="2">
    <source>
        <dbReference type="ARBA" id="ARBA00007193"/>
    </source>
</evidence>
<keyword evidence="6 14" id="KW-1133">Transmembrane helix</keyword>
<dbReference type="GO" id="GO:0015280">
    <property type="term" value="F:ligand-gated sodium channel activity"/>
    <property type="evidence" value="ECO:0007669"/>
    <property type="project" value="TreeGrafter"/>
</dbReference>
<keyword evidence="7" id="KW-0915">Sodium</keyword>
<keyword evidence="4 12" id="KW-0894">Sodium channel</keyword>
<evidence type="ECO:0000256" key="9">
    <source>
        <dbReference type="ARBA" id="ARBA00023136"/>
    </source>
</evidence>
<feature type="transmembrane region" description="Helical" evidence="14">
    <location>
        <begin position="63"/>
        <end position="88"/>
    </location>
</feature>
<dbReference type="InterPro" id="IPR001873">
    <property type="entry name" value="ENaC"/>
</dbReference>
<dbReference type="EMBL" id="VCGU01000002">
    <property type="protein sequence ID" value="TRY80077.1"/>
    <property type="molecule type" value="Genomic_DNA"/>
</dbReference>
<dbReference type="OrthoDB" id="6502088at2759"/>